<evidence type="ECO:0000313" key="6">
    <source>
        <dbReference type="EMBL" id="MBB5208388.1"/>
    </source>
</evidence>
<feature type="domain" description="GGDEF" evidence="5">
    <location>
        <begin position="449"/>
        <end position="585"/>
    </location>
</feature>
<organism evidence="6 7">
    <name type="scientific">Chiayiivirga flava</name>
    <dbReference type="NCBI Taxonomy" id="659595"/>
    <lineage>
        <taxon>Bacteria</taxon>
        <taxon>Pseudomonadati</taxon>
        <taxon>Pseudomonadota</taxon>
        <taxon>Gammaproteobacteria</taxon>
        <taxon>Lysobacterales</taxon>
        <taxon>Lysobacteraceae</taxon>
        <taxon>Chiayiivirga</taxon>
    </lineage>
</organism>
<feature type="signal peptide" evidence="4">
    <location>
        <begin position="1"/>
        <end position="23"/>
    </location>
</feature>
<dbReference type="InterPro" id="IPR019734">
    <property type="entry name" value="TPR_rpt"/>
</dbReference>
<evidence type="ECO:0000256" key="4">
    <source>
        <dbReference type="SAM" id="SignalP"/>
    </source>
</evidence>
<dbReference type="InterPro" id="IPR000160">
    <property type="entry name" value="GGDEF_dom"/>
</dbReference>
<keyword evidence="4" id="KW-0732">Signal</keyword>
<dbReference type="PANTHER" id="PTHR45138">
    <property type="entry name" value="REGULATORY COMPONENTS OF SENSORY TRANSDUCTION SYSTEM"/>
    <property type="match status" value="1"/>
</dbReference>
<accession>A0A7W8G123</accession>
<comment type="catalytic activity">
    <reaction evidence="2">
        <text>2 GTP = 3',3'-c-di-GMP + 2 diphosphate</text>
        <dbReference type="Rhea" id="RHEA:24898"/>
        <dbReference type="ChEBI" id="CHEBI:33019"/>
        <dbReference type="ChEBI" id="CHEBI:37565"/>
        <dbReference type="ChEBI" id="CHEBI:58805"/>
        <dbReference type="EC" id="2.7.7.65"/>
    </reaction>
</comment>
<feature type="transmembrane region" description="Helical" evidence="3">
    <location>
        <begin position="389"/>
        <end position="410"/>
    </location>
</feature>
<dbReference type="GO" id="GO:0052621">
    <property type="term" value="F:diguanylate cyclase activity"/>
    <property type="evidence" value="ECO:0007669"/>
    <property type="project" value="UniProtKB-EC"/>
</dbReference>
<dbReference type="CDD" id="cd01949">
    <property type="entry name" value="GGDEF"/>
    <property type="match status" value="1"/>
</dbReference>
<dbReference type="Gene3D" id="1.25.40.10">
    <property type="entry name" value="Tetratricopeptide repeat domain"/>
    <property type="match status" value="1"/>
</dbReference>
<keyword evidence="3" id="KW-1133">Transmembrane helix</keyword>
<dbReference type="PANTHER" id="PTHR45138:SF9">
    <property type="entry name" value="DIGUANYLATE CYCLASE DGCM-RELATED"/>
    <property type="match status" value="1"/>
</dbReference>
<evidence type="ECO:0000256" key="1">
    <source>
        <dbReference type="ARBA" id="ARBA00012528"/>
    </source>
</evidence>
<evidence type="ECO:0000256" key="3">
    <source>
        <dbReference type="SAM" id="Phobius"/>
    </source>
</evidence>
<reference evidence="6 7" key="1">
    <citation type="submission" date="2020-08" db="EMBL/GenBank/DDBJ databases">
        <title>Genomic Encyclopedia of Type Strains, Phase IV (KMG-IV): sequencing the most valuable type-strain genomes for metagenomic binning, comparative biology and taxonomic classification.</title>
        <authorList>
            <person name="Goeker M."/>
        </authorList>
    </citation>
    <scope>NUCLEOTIDE SEQUENCE [LARGE SCALE GENOMIC DNA]</scope>
    <source>
        <strain evidence="6 7">DSM 24163</strain>
    </source>
</reference>
<dbReference type="InterPro" id="IPR043128">
    <property type="entry name" value="Rev_trsase/Diguanyl_cyclase"/>
</dbReference>
<dbReference type="SUPFAM" id="SSF55073">
    <property type="entry name" value="Nucleotide cyclase"/>
    <property type="match status" value="1"/>
</dbReference>
<dbReference type="Gene3D" id="3.30.70.270">
    <property type="match status" value="1"/>
</dbReference>
<name>A0A7W8G123_9GAMM</name>
<dbReference type="AlphaFoldDB" id="A0A7W8G123"/>
<keyword evidence="3" id="KW-0812">Transmembrane</keyword>
<dbReference type="SMART" id="SM00267">
    <property type="entry name" value="GGDEF"/>
    <property type="match status" value="1"/>
</dbReference>
<dbReference type="SMART" id="SM00028">
    <property type="entry name" value="TPR"/>
    <property type="match status" value="3"/>
</dbReference>
<evidence type="ECO:0000313" key="7">
    <source>
        <dbReference type="Proteomes" id="UP000521199"/>
    </source>
</evidence>
<dbReference type="InterPro" id="IPR029787">
    <property type="entry name" value="Nucleotide_cyclase"/>
</dbReference>
<dbReference type="RefSeq" id="WP_183960922.1">
    <property type="nucleotide sequence ID" value="NZ_JACHHP010000003.1"/>
</dbReference>
<dbReference type="Pfam" id="PF13424">
    <property type="entry name" value="TPR_12"/>
    <property type="match status" value="1"/>
</dbReference>
<comment type="caution">
    <text evidence="6">The sequence shown here is derived from an EMBL/GenBank/DDBJ whole genome shotgun (WGS) entry which is preliminary data.</text>
</comment>
<feature type="chain" id="PRO_5031272932" description="diguanylate cyclase" evidence="4">
    <location>
        <begin position="24"/>
        <end position="634"/>
    </location>
</feature>
<dbReference type="Pfam" id="PF00990">
    <property type="entry name" value="GGDEF"/>
    <property type="match status" value="1"/>
</dbReference>
<dbReference type="SUPFAM" id="SSF48452">
    <property type="entry name" value="TPR-like"/>
    <property type="match status" value="1"/>
</dbReference>
<dbReference type="NCBIfam" id="TIGR00254">
    <property type="entry name" value="GGDEF"/>
    <property type="match status" value="1"/>
</dbReference>
<dbReference type="Proteomes" id="UP000521199">
    <property type="component" value="Unassembled WGS sequence"/>
</dbReference>
<sequence length="634" mass="69124">MRRSTVAGLVLSGVLPVLQVAVAAGPDGALPLTVDERNAACSQAEDADPERAIALAQSVLDEGAVLGAMQRADALGCRGWAQAWLARKDEARRDAYALRELVQGLERGAERVRLTRRAGGILHRSGDRVGALDLYARAVGDAEAQGLESERIPLLANLGVLHSEFEEHARAQVNYEQALALMERLGDFRYEAPVRYNLGLNLTGQDRDADAVPHLRRALELIRDTGMGGPMQELGASIALAGALQQTGQTVEAQALLERARAIDMPAPDPSMELQLRLIEAGQRADAGDVAGALALIDAVEPGPLTEIQQWDWLKRRADLLERLGRHADANRVLHAINTLRETYLRHQNHERLAALDAHMRDREQRLEVERLQAAADTQARRLEVRDRLQGATAVVAGLLLLFGGAVLLWQRRMNRRLFLASHTDALTGLSNRRAMTQRLRALALQPQGDTALLLIDLDLFKRINDEYGHDVGDQVLVACARRLQGDAGADAIVSRWGGEEFIVLLPHCDAQRARAAADRLRTVLAQPVPTDKGPVQTGASLGYANLPLPGPCHPDAWHASLQLADSALYLAKRAGRDAWAGYWIEHAIADWPAERLGREAHLARSLRVIEPQSSRPLREAVTLVAPHGAPSPG</sequence>
<keyword evidence="7" id="KW-1185">Reference proteome</keyword>
<keyword evidence="3" id="KW-0472">Membrane</keyword>
<dbReference type="PROSITE" id="PS50887">
    <property type="entry name" value="GGDEF"/>
    <property type="match status" value="1"/>
</dbReference>
<evidence type="ECO:0000259" key="5">
    <source>
        <dbReference type="PROSITE" id="PS50887"/>
    </source>
</evidence>
<dbReference type="InterPro" id="IPR011990">
    <property type="entry name" value="TPR-like_helical_dom_sf"/>
</dbReference>
<dbReference type="EMBL" id="JACHHP010000003">
    <property type="protein sequence ID" value="MBB5208388.1"/>
    <property type="molecule type" value="Genomic_DNA"/>
</dbReference>
<evidence type="ECO:0000256" key="2">
    <source>
        <dbReference type="ARBA" id="ARBA00034247"/>
    </source>
</evidence>
<proteinExistence type="predicted"/>
<gene>
    <name evidence="6" type="ORF">HNQ52_001930</name>
</gene>
<dbReference type="InterPro" id="IPR050469">
    <property type="entry name" value="Diguanylate_Cyclase"/>
</dbReference>
<dbReference type="EC" id="2.7.7.65" evidence="1"/>
<protein>
    <recommendedName>
        <fullName evidence="1">diguanylate cyclase</fullName>
        <ecNumber evidence="1">2.7.7.65</ecNumber>
    </recommendedName>
</protein>